<proteinExistence type="predicted"/>
<dbReference type="AlphaFoldDB" id="A0A1E3H4I0"/>
<evidence type="ECO:0000313" key="2">
    <source>
        <dbReference type="Proteomes" id="UP000094622"/>
    </source>
</evidence>
<reference evidence="1 2" key="1">
    <citation type="submission" date="2016-07" db="EMBL/GenBank/DDBJ databases">
        <title>Draft Genome Sequence of Methylobrevis pamukkalensis PK2.</title>
        <authorList>
            <person name="Vasilenko O.V."/>
            <person name="Doronina N.V."/>
            <person name="Shmareva M.N."/>
            <person name="Tarlachkov S.V."/>
            <person name="Mustakhimov I."/>
            <person name="Trotsenko Y.A."/>
        </authorList>
    </citation>
    <scope>NUCLEOTIDE SEQUENCE [LARGE SCALE GENOMIC DNA]</scope>
    <source>
        <strain evidence="1 2">PK2</strain>
    </source>
</reference>
<evidence type="ECO:0000313" key="1">
    <source>
        <dbReference type="EMBL" id="ODN71229.1"/>
    </source>
</evidence>
<protein>
    <submittedName>
        <fullName evidence="1">Uncharacterized protein</fullName>
    </submittedName>
</protein>
<dbReference type="Proteomes" id="UP000094622">
    <property type="component" value="Unassembled WGS sequence"/>
</dbReference>
<organism evidence="1 2">
    <name type="scientific">Methylobrevis pamukkalensis</name>
    <dbReference type="NCBI Taxonomy" id="1439726"/>
    <lineage>
        <taxon>Bacteria</taxon>
        <taxon>Pseudomonadati</taxon>
        <taxon>Pseudomonadota</taxon>
        <taxon>Alphaproteobacteria</taxon>
        <taxon>Hyphomicrobiales</taxon>
        <taxon>Pleomorphomonadaceae</taxon>
        <taxon>Methylobrevis</taxon>
    </lineage>
</organism>
<gene>
    <name evidence="1" type="ORF">A6302_01426</name>
</gene>
<comment type="caution">
    <text evidence="1">The sequence shown here is derived from an EMBL/GenBank/DDBJ whole genome shotgun (WGS) entry which is preliminary data.</text>
</comment>
<name>A0A1E3H4I0_9HYPH</name>
<sequence length="312" mass="33248">MTAAVRLGSVLDPIRRDPVLGGVQLGGRELLARGRALARSVTVGPNPFLDLHGVASELAFKRRTMAEGRIAFHAQIGYRSLDDSRRAYAEVHDRLAATGAAPDRYGICLDWSMGFARADRPGRPRGTGLILDRPEDFAALTAMAPVAPHFGDFVLGMPAAVENTSAAIAAGSTTIGNLAQYFTFRLPGFSDDVATTAATVEALGLIAGQDREMLVHSNLDDGYAAWFEDMASALGFAMVERWIVEDLIGVPLGHCFGHTYSDPVKRFAFHVALAEVCPTPGTMLYGNTTIYGADPARNFGAMASYGLVDLAA</sequence>
<accession>A0A1E3H4I0</accession>
<keyword evidence="2" id="KW-1185">Reference proteome</keyword>
<dbReference type="EMBL" id="MCRJ01000026">
    <property type="protein sequence ID" value="ODN71229.1"/>
    <property type="molecule type" value="Genomic_DNA"/>
</dbReference>